<reference evidence="2" key="1">
    <citation type="journal article" date="2022" name="bioRxiv">
        <title>Sequencing and chromosome-scale assembly of the giantPleurodeles waltlgenome.</title>
        <authorList>
            <person name="Brown T."/>
            <person name="Elewa A."/>
            <person name="Iarovenko S."/>
            <person name="Subramanian E."/>
            <person name="Araus A.J."/>
            <person name="Petzold A."/>
            <person name="Susuki M."/>
            <person name="Suzuki K.-i.T."/>
            <person name="Hayashi T."/>
            <person name="Toyoda A."/>
            <person name="Oliveira C."/>
            <person name="Osipova E."/>
            <person name="Leigh N.D."/>
            <person name="Simon A."/>
            <person name="Yun M.H."/>
        </authorList>
    </citation>
    <scope>NUCLEOTIDE SEQUENCE</scope>
    <source>
        <strain evidence="2">20211129_DDA</strain>
        <tissue evidence="2">Liver</tissue>
    </source>
</reference>
<dbReference type="EMBL" id="JANPWB010000013">
    <property type="protein sequence ID" value="KAJ1103525.1"/>
    <property type="molecule type" value="Genomic_DNA"/>
</dbReference>
<keyword evidence="3" id="KW-1185">Reference proteome</keyword>
<organism evidence="2 3">
    <name type="scientific">Pleurodeles waltl</name>
    <name type="common">Iberian ribbed newt</name>
    <dbReference type="NCBI Taxonomy" id="8319"/>
    <lineage>
        <taxon>Eukaryota</taxon>
        <taxon>Metazoa</taxon>
        <taxon>Chordata</taxon>
        <taxon>Craniata</taxon>
        <taxon>Vertebrata</taxon>
        <taxon>Euteleostomi</taxon>
        <taxon>Amphibia</taxon>
        <taxon>Batrachia</taxon>
        <taxon>Caudata</taxon>
        <taxon>Salamandroidea</taxon>
        <taxon>Salamandridae</taxon>
        <taxon>Pleurodelinae</taxon>
        <taxon>Pleurodeles</taxon>
    </lineage>
</organism>
<protein>
    <submittedName>
        <fullName evidence="2">Uncharacterized protein</fullName>
    </submittedName>
</protein>
<accession>A0AAV7ML77</accession>
<evidence type="ECO:0000313" key="2">
    <source>
        <dbReference type="EMBL" id="KAJ1103525.1"/>
    </source>
</evidence>
<sequence>MLVRPRGRAPVRSARRLLCRAAWGSASASSPALIRRPRVSDPDPQGSGRSLTTPESRLKTRGGRLWWQDSGR</sequence>
<dbReference type="Proteomes" id="UP001066276">
    <property type="component" value="Chromosome 9"/>
</dbReference>
<feature type="region of interest" description="Disordered" evidence="1">
    <location>
        <begin position="24"/>
        <end position="72"/>
    </location>
</feature>
<proteinExistence type="predicted"/>
<evidence type="ECO:0000256" key="1">
    <source>
        <dbReference type="SAM" id="MobiDB-lite"/>
    </source>
</evidence>
<name>A0AAV7ML77_PLEWA</name>
<dbReference type="AlphaFoldDB" id="A0AAV7ML77"/>
<comment type="caution">
    <text evidence="2">The sequence shown here is derived from an EMBL/GenBank/DDBJ whole genome shotgun (WGS) entry which is preliminary data.</text>
</comment>
<evidence type="ECO:0000313" key="3">
    <source>
        <dbReference type="Proteomes" id="UP001066276"/>
    </source>
</evidence>
<gene>
    <name evidence="2" type="ORF">NDU88_000947</name>
</gene>